<feature type="region of interest" description="Disordered" evidence="5">
    <location>
        <begin position="372"/>
        <end position="442"/>
    </location>
</feature>
<dbReference type="EMBL" id="CP089983">
    <property type="protein sequence ID" value="WXB02230.1"/>
    <property type="molecule type" value="Genomic_DNA"/>
</dbReference>
<feature type="compositionally biased region" description="Pro residues" evidence="5">
    <location>
        <begin position="515"/>
        <end position="530"/>
    </location>
</feature>
<keyword evidence="2 3" id="KW-0802">TPR repeat</keyword>
<feature type="repeat" description="TPR" evidence="3">
    <location>
        <begin position="3326"/>
        <end position="3359"/>
    </location>
</feature>
<feature type="compositionally biased region" description="Pro residues" evidence="5">
    <location>
        <begin position="474"/>
        <end position="484"/>
    </location>
</feature>
<name>A0ABZ2KVZ1_9BACT</name>
<keyword evidence="4" id="KW-0175">Coiled coil</keyword>
<dbReference type="Pfam" id="PF13174">
    <property type="entry name" value="TPR_6"/>
    <property type="match status" value="1"/>
</dbReference>
<dbReference type="InterPro" id="IPR011990">
    <property type="entry name" value="TPR-like_helical_dom_sf"/>
</dbReference>
<dbReference type="Pfam" id="PF13181">
    <property type="entry name" value="TPR_8"/>
    <property type="match status" value="3"/>
</dbReference>
<feature type="repeat" description="TPR" evidence="3">
    <location>
        <begin position="1760"/>
        <end position="1793"/>
    </location>
</feature>
<dbReference type="PANTHER" id="PTHR45586:SF1">
    <property type="entry name" value="LIPOPOLYSACCHARIDE ASSEMBLY PROTEIN B"/>
    <property type="match status" value="1"/>
</dbReference>
<dbReference type="Pfam" id="PF13176">
    <property type="entry name" value="TPR_7"/>
    <property type="match status" value="4"/>
</dbReference>
<evidence type="ECO:0000256" key="3">
    <source>
        <dbReference type="PROSITE-ProRule" id="PRU00339"/>
    </source>
</evidence>
<reference evidence="6" key="1">
    <citation type="submission" date="2021-12" db="EMBL/GenBank/DDBJ databases">
        <title>Discovery of the Pendulisporaceae a myxobacterial family with distinct sporulation behavior and unique specialized metabolism.</title>
        <authorList>
            <person name="Garcia R."/>
            <person name="Popoff A."/>
            <person name="Bader C.D."/>
            <person name="Loehr J."/>
            <person name="Walesch S."/>
            <person name="Walt C."/>
            <person name="Boldt J."/>
            <person name="Bunk B."/>
            <person name="Haeckl F.J.F.P.J."/>
            <person name="Gunesch A.P."/>
            <person name="Birkelbach J."/>
            <person name="Nuebel U."/>
            <person name="Pietschmann T."/>
            <person name="Bach T."/>
            <person name="Mueller R."/>
        </authorList>
    </citation>
    <scope>NUCLEOTIDE SEQUENCE</scope>
    <source>
        <strain evidence="6">MSr11367</strain>
    </source>
</reference>
<dbReference type="PANTHER" id="PTHR45586">
    <property type="entry name" value="TPR REPEAT-CONTAINING PROTEIN PA4667"/>
    <property type="match status" value="1"/>
</dbReference>
<feature type="compositionally biased region" description="Pro residues" evidence="5">
    <location>
        <begin position="549"/>
        <end position="563"/>
    </location>
</feature>
<dbReference type="InterPro" id="IPR051012">
    <property type="entry name" value="CellSynth/LPSAsmb/PSIAsmb"/>
</dbReference>
<organism evidence="6 7">
    <name type="scientific">Pendulispora rubella</name>
    <dbReference type="NCBI Taxonomy" id="2741070"/>
    <lineage>
        <taxon>Bacteria</taxon>
        <taxon>Pseudomonadati</taxon>
        <taxon>Myxococcota</taxon>
        <taxon>Myxococcia</taxon>
        <taxon>Myxococcales</taxon>
        <taxon>Sorangiineae</taxon>
        <taxon>Pendulisporaceae</taxon>
        <taxon>Pendulispora</taxon>
    </lineage>
</organism>
<gene>
    <name evidence="6" type="ORF">LVJ94_35605</name>
</gene>
<dbReference type="SMART" id="SM00028">
    <property type="entry name" value="TPR"/>
    <property type="match status" value="26"/>
</dbReference>
<dbReference type="Pfam" id="PF13424">
    <property type="entry name" value="TPR_12"/>
    <property type="match status" value="1"/>
</dbReference>
<feature type="compositionally biased region" description="Low complexity" evidence="5">
    <location>
        <begin position="564"/>
        <end position="582"/>
    </location>
</feature>
<evidence type="ECO:0000256" key="5">
    <source>
        <dbReference type="SAM" id="MobiDB-lite"/>
    </source>
</evidence>
<evidence type="ECO:0000256" key="4">
    <source>
        <dbReference type="SAM" id="Coils"/>
    </source>
</evidence>
<dbReference type="InterPro" id="IPR019734">
    <property type="entry name" value="TPR_rpt"/>
</dbReference>
<keyword evidence="7" id="KW-1185">Reference proteome</keyword>
<keyword evidence="1" id="KW-0677">Repeat</keyword>
<feature type="compositionally biased region" description="Low complexity" evidence="5">
    <location>
        <begin position="485"/>
        <end position="496"/>
    </location>
</feature>
<dbReference type="RefSeq" id="WP_394831856.1">
    <property type="nucleotide sequence ID" value="NZ_CP089929.1"/>
</dbReference>
<accession>A0ABZ2KVZ1</accession>
<dbReference type="SUPFAM" id="SSF48452">
    <property type="entry name" value="TPR-like"/>
    <property type="match status" value="10"/>
</dbReference>
<dbReference type="Gene3D" id="1.25.40.10">
    <property type="entry name" value="Tetratricopeptide repeat domain"/>
    <property type="match status" value="16"/>
</dbReference>
<dbReference type="Proteomes" id="UP001374803">
    <property type="component" value="Chromosome"/>
</dbReference>
<proteinExistence type="predicted"/>
<evidence type="ECO:0000256" key="1">
    <source>
        <dbReference type="ARBA" id="ARBA00022737"/>
    </source>
</evidence>
<protein>
    <submittedName>
        <fullName evidence="6">Tetratricopeptide repeat protein</fullName>
    </submittedName>
</protein>
<dbReference type="PROSITE" id="PS50005">
    <property type="entry name" value="TPR"/>
    <property type="match status" value="3"/>
</dbReference>
<feature type="repeat" description="TPR" evidence="3">
    <location>
        <begin position="3470"/>
        <end position="3503"/>
    </location>
</feature>
<evidence type="ECO:0000256" key="2">
    <source>
        <dbReference type="ARBA" id="ARBA00022803"/>
    </source>
</evidence>
<sequence length="3940" mass="445012">MDLQTRISLLEANRDWQGLIEELEKGIAGAGQNVAKAAFHLRLGRILDGKFLLGVKALKHFQDAYKLNPQLTESLEAARGIYWDLGKLNMVQKLIELELKAVQQGMPASLLLCDLGDVLCDVGDYDKATATYARSLAASGGANKEASACLEDVQAESGSWQSQVAALLRAGQAETQPKAKARLFLRAARITKRFAPDEAELQLGRAYAADPLSKPTAAVFEGLLSEQGKLDELESVQQEILSEVSDRRERAQYAMMFGKRWVQRHQNIDIGARFLEAAVKLDPDNEGAFHFLRDAYGKKGGDWNRVLTLAEEAATHAGENGNATFLLVQAGTIAWREMGNLIRARSSFERLVTIAPEHPQLRAFEAQIGESLHKAKAPPQDDVASIAPPPQLSERPPASEGVSLLDRSVPEESPPPPATDVVTEPARPATSDAPSADPELIVGETTEQVSMVDEDEIGLIESVSPPAGAGTLIAPPPPPPPVPSSPSLQASPAAPAVRTSSQQLSAVGPASARLPVPPPSGRLPVPPPSTPMVTEPHISVRPEAAAPATEPPPAKLTSVPPPAVSASQPPGAAPQAGPGAPADEGKIAELRALAQKQESSKRFNEYVKTLLQLAAAVPDAEEKVSLYMKAGELYVTKFANQAEAVKAYEQVLLLQPENSTAVDYLRQMYEKRRDWEKLLGLERREAEALPPGGERAAKYLEIAKLATERVKKPDVCIVLWNEVLASDDANAEALGALSMLYERSKDYEKLADVLHRQAEITYDPKQKVATLTKLGTIFGDRLNNDEGAVQAWRQLLAIDPSDRKAQEAVKKKYLALGRWDDLEVFYAETGKWDEFIRVLEQQEGKEPEPSAKIGLLFKIAQLWAEKKQKNDRAAKAYEKVLDLEPSNLQAAEALIPIYTASNNSKALANVIEVKLGHVDDAEIKLQLFREVAGLYEGRVRDPERAFQRYLSAFELAPHDEQAAQDVERAAKITGGWDKLIESYTRAIEAASLEHNAELVIVLRLKLGRILIDEVGRIDDALAAYRSVYEADGENQEALSALERLYRETSRYNELLGIYEKKRDLAHDHQEKKTINYEIAKLYETEIKDVDRAIDTYNAVLEDEATDARALAALDVLYGHLERWQPYVDTLRRRIDLDNPEAQLIDLKFRLGTALEKHLDDAAGALENYREILFINAQHEGARLALEAMLGHFSLKADAAAILENIYEERRDWEKLIEALEILAVSEHDIQRRVQLKRKIARISTQSLFNHPRAFEALSAALRDDPALRDTRFEIEQVADVSESWRQLVMLYEHIAAELSDAVLAREYWMKVGAIDERLGEVDAAARGYNQVLTLDAADAEALSALEQLFTRTDRWLDLINVIQRRIDLAVEPDQREAFLVQTARIYDEQLHDPHEAVSSYRKVLELDPSSLRALAALDALFSRQRMWTELAENLEAQLALAIDDQAQLALMLRLASLRETEMGQIDVAIEGYRQVLEREPTNDQALAALERLGQDAKYELTIADLLEPLYRHLGDYQKLIGVHEVQVRRSDDAMRRVELLHQIAELYEGAAGDLDSSFATLARALKEDPGSAETQQGLDRVARATGRFHDLAQVFQSLAAETTPSDEGGLTELPSALYMMSARVYEYDLGEVDTAVSLYRRVLEIAAGHLSAAESLERLFRATERYADLSLILQKKADILEDLPEKKEALFQAAAIEEDVLEQPEAAIAVYNKVIDLDSDDVRALDALIKRYLGLSRWADLMRIYAKKADLVVDADEKKRIFYQVGAVYEHELGDVENAIDTYNKILELDPDDLQALSRLDVLYEQAQNWQELLGILTRESEMTADSAEAISFQYRIADLYEKRLDDVQRAIELYREILQQMPDHTPTLQALEGLKSGDRDPLGAAAVLEPVYEAVSDWPRLISVHEVQVQHASDPFQKVDLLHRIARLYEDALDNHHSAFDTYARALTLDNGNELTLQNLERLAMVVNRWPEVGRLYDAELDKLLETPDRLVELGLRTAQIYEMQLDDVDSAIARFRRVTDSDMENQTAIRSLDRLFLQTERWHDLANVLEREAEIGQTPDEILEFKYRLGQVEETRLGNLDAAISAYRDVINAAPEHEQTLEALEQIFARGEKQVEVAEILEPLYRQMGEWNKLSDVMEAQLSHIPPQPVADAAGLEHGGEEERLAQYYRIAELHEEKLLDTATTLAVYIRSLKEYPLDEKTGEEIPRLAATVDGGWEVVANAYADVLSVHDDPNVQRLVGKRLAKTFEDELADVGKAEETYKYVLGVEPLDVDALANLDRIYLSLEAWSELAQVLEMRVQATSDNLELVELYARLGEIYETRLEQIPDAIRAYRRIFDDLEKAHEGAIFALGRIYENLGNWAELNAVYERELENASGDVQEADIRAKIAHLASSKLGQPERAINTWKVVLDLRGEDPEALGALANLYENQQQWRDLVEILEREYEIAPNDDDRVNILTRRARVFTDKLGRDEMALEDWNRVLDIDYANLAALRSISAIRRRQDDANELVAALHQIVDRASQLLDADELKEIFRELGKTYGTELQQPYDAADAWRKLLEVGADFEAMDALEAIYRSEEKWPDVIEVKMLRADALDDKHEKIEEYRTVASIWTDTLLEPDSATLAYQKILDVEPTSQEAFGELEKRHSAGGRWEPLIELYLSWFETRSETPDRTELLRKIARVFEEHLDDKNQAFVALVNALAEDFHDRETAKYLERMAQATGRWGELIQTANGWLKEQTENKEKIRLCLHLAKWYGDDLGHPEYAQPYYAQIVALDPNNVGALRQMGQLYRKNSDWQRLGQSLTRALDVAINDVDRKEIMTELGELLDQQMAQTDQAITQFTRALEVDGLYIPALENLERIYASRGQNRDLVDVLSRKVPALSDPTEIANTKLRMAGLYETSLNDPSRSAQVYREVLDIDAGNLQAMRGLVRVYETLKQWPELVRVLEAELDVVSTERERIDVLMHLAKLQEEHFVKADIAAQRLEQVLEIDANHEEAYFSLERNYRKMRQWLELINTYERHVSATNDRKTKVDLYGYIAQVYADEVQDAERAIDAYRNIVDLDEANIEALDALAKLYDKENDAEQSIEMMTRVAELTQDTRQRVEAYYRIGKALDEKLGDRVSAQERYEMAIDIDPSHLPSLASVRAIAMDNADYDKAARYIDQEQSYTQAARQRARLLVELGNLRETQLGDHDSAILAFEAAREADDENEDAAMPLIDEYITREEWDKAEPLLDLVVRKASKRDRMEQHDLNNKLGQVCSALGKDDKALKAYLAAHQLDLTDQVTIRGLAEVSFRLRDWGAALTNFQKVLTSLSESETEERANVYYKLGCIKREQGQPKQAINNFEKALGVDNAHRPTLEALVGLYAELKDWKQVVAYKRQILDNVYEGDERFKMLGEIADIWNDQDRNPHKSIEALEEARDIKPDSHPLLHKLLALYQGTENWSKMIDTIQQISELEKDPVRKSKFIYTMAQIYRDKEGDHDRAVELFNEALDLNPTFLEAFERINKILTAKKDWKALERAFRKMLRRLSSANANNPDLEYNLWHNLGLIYRDRLNDVASAIEAFKMATRYKPDEAVERQILAELFEATDQMEAAIGEHAIVLQKDPMRVDPYRSLYKLYLKQHEYDRAWCMCAALAFLHKADEEEQRFFEDYRPRGMIQVKSRLDNEQWVKNLFHKDENIYIGKIFEMITPAAIVAKTNQLRASRQLPVLDKRFKQDPATSTVTFAKTFGWAAQVLGVNLPELYVRNDVAGALVAVPASPPASVAGQTVLTGFSPQELTFIVGKHLSYYRGEHYIKNLFPTLNELKVMLFAAIKIVMNDFSVPAEMAQAVGQTAQELVKFMQPVQRDALRLVVQRFIEDGAKADLKRWMQMVEVTSTRAGLLLCADLEIAKKIISAEPQLPGDLAPADKLKELIVFSVSEQYFTLRKTLGIAVG</sequence>
<evidence type="ECO:0000313" key="6">
    <source>
        <dbReference type="EMBL" id="WXB02230.1"/>
    </source>
</evidence>
<feature type="coiled-coil region" evidence="4">
    <location>
        <begin position="3042"/>
        <end position="3069"/>
    </location>
</feature>
<evidence type="ECO:0000313" key="7">
    <source>
        <dbReference type="Proteomes" id="UP001374803"/>
    </source>
</evidence>
<feature type="region of interest" description="Disordered" evidence="5">
    <location>
        <begin position="462"/>
        <end position="583"/>
    </location>
</feature>